<gene>
    <name evidence="1" type="ORF">NDU88_002462</name>
</gene>
<dbReference type="AlphaFoldDB" id="A0AAV7WPK0"/>
<keyword evidence="2" id="KW-1185">Reference proteome</keyword>
<accession>A0AAV7WPK0</accession>
<protein>
    <submittedName>
        <fullName evidence="1">Uncharacterized protein</fullName>
    </submittedName>
</protein>
<sequence>RSGPQSHRLFPEVRAALLEPLPERVGPSITSSGQLRPLERPLWADGVSLNWEGEKYGPRPGRTDI</sequence>
<name>A0AAV7WPK0_PLEWA</name>
<comment type="caution">
    <text evidence="1">The sequence shown here is derived from an EMBL/GenBank/DDBJ whole genome shotgun (WGS) entry which is preliminary data.</text>
</comment>
<reference evidence="1" key="1">
    <citation type="journal article" date="2022" name="bioRxiv">
        <title>Sequencing and chromosome-scale assembly of the giantPleurodeles waltlgenome.</title>
        <authorList>
            <person name="Brown T."/>
            <person name="Elewa A."/>
            <person name="Iarovenko S."/>
            <person name="Subramanian E."/>
            <person name="Araus A.J."/>
            <person name="Petzold A."/>
            <person name="Susuki M."/>
            <person name="Suzuki K.-i.T."/>
            <person name="Hayashi T."/>
            <person name="Toyoda A."/>
            <person name="Oliveira C."/>
            <person name="Osipova E."/>
            <person name="Leigh N.D."/>
            <person name="Simon A."/>
            <person name="Yun M.H."/>
        </authorList>
    </citation>
    <scope>NUCLEOTIDE SEQUENCE</scope>
    <source>
        <strain evidence="1">20211129_DDA</strain>
        <tissue evidence="1">Liver</tissue>
    </source>
</reference>
<dbReference type="Proteomes" id="UP001066276">
    <property type="component" value="Chromosome 1_1"/>
</dbReference>
<organism evidence="1 2">
    <name type="scientific">Pleurodeles waltl</name>
    <name type="common">Iberian ribbed newt</name>
    <dbReference type="NCBI Taxonomy" id="8319"/>
    <lineage>
        <taxon>Eukaryota</taxon>
        <taxon>Metazoa</taxon>
        <taxon>Chordata</taxon>
        <taxon>Craniata</taxon>
        <taxon>Vertebrata</taxon>
        <taxon>Euteleostomi</taxon>
        <taxon>Amphibia</taxon>
        <taxon>Batrachia</taxon>
        <taxon>Caudata</taxon>
        <taxon>Salamandroidea</taxon>
        <taxon>Salamandridae</taxon>
        <taxon>Pleurodelinae</taxon>
        <taxon>Pleurodeles</taxon>
    </lineage>
</organism>
<evidence type="ECO:0000313" key="1">
    <source>
        <dbReference type="EMBL" id="KAJ1214851.1"/>
    </source>
</evidence>
<evidence type="ECO:0000313" key="2">
    <source>
        <dbReference type="Proteomes" id="UP001066276"/>
    </source>
</evidence>
<proteinExistence type="predicted"/>
<feature type="non-terminal residue" evidence="1">
    <location>
        <position position="65"/>
    </location>
</feature>
<dbReference type="EMBL" id="JANPWB010000001">
    <property type="protein sequence ID" value="KAJ1214851.1"/>
    <property type="molecule type" value="Genomic_DNA"/>
</dbReference>
<feature type="non-terminal residue" evidence="1">
    <location>
        <position position="1"/>
    </location>
</feature>